<feature type="transmembrane region" description="Helical" evidence="1">
    <location>
        <begin position="12"/>
        <end position="33"/>
    </location>
</feature>
<sequence>MSIFFRRRQHHSISYINCPLILIIIYIYIYIYISHKNSSRLPVFIRISQKDK</sequence>
<name>A0A0A9EMS0_ARUDO</name>
<keyword evidence="1" id="KW-0472">Membrane</keyword>
<reference evidence="2" key="2">
    <citation type="journal article" date="2015" name="Data Brief">
        <title>Shoot transcriptome of the giant reed, Arundo donax.</title>
        <authorList>
            <person name="Barrero R.A."/>
            <person name="Guerrero F.D."/>
            <person name="Moolhuijzen P."/>
            <person name="Goolsby J.A."/>
            <person name="Tidwell J."/>
            <person name="Bellgard S.E."/>
            <person name="Bellgard M.I."/>
        </authorList>
    </citation>
    <scope>NUCLEOTIDE SEQUENCE</scope>
    <source>
        <tissue evidence="2">Shoot tissue taken approximately 20 cm above the soil surface</tissue>
    </source>
</reference>
<dbReference type="EMBL" id="GBRH01197587">
    <property type="protein sequence ID" value="JAE00309.1"/>
    <property type="molecule type" value="Transcribed_RNA"/>
</dbReference>
<evidence type="ECO:0000313" key="2">
    <source>
        <dbReference type="EMBL" id="JAE00309.1"/>
    </source>
</evidence>
<organism evidence="2">
    <name type="scientific">Arundo donax</name>
    <name type="common">Giant reed</name>
    <name type="synonym">Donax arundinaceus</name>
    <dbReference type="NCBI Taxonomy" id="35708"/>
    <lineage>
        <taxon>Eukaryota</taxon>
        <taxon>Viridiplantae</taxon>
        <taxon>Streptophyta</taxon>
        <taxon>Embryophyta</taxon>
        <taxon>Tracheophyta</taxon>
        <taxon>Spermatophyta</taxon>
        <taxon>Magnoliopsida</taxon>
        <taxon>Liliopsida</taxon>
        <taxon>Poales</taxon>
        <taxon>Poaceae</taxon>
        <taxon>PACMAD clade</taxon>
        <taxon>Arundinoideae</taxon>
        <taxon>Arundineae</taxon>
        <taxon>Arundo</taxon>
    </lineage>
</organism>
<keyword evidence="1" id="KW-1133">Transmembrane helix</keyword>
<proteinExistence type="predicted"/>
<keyword evidence="1" id="KW-0812">Transmembrane</keyword>
<dbReference type="AlphaFoldDB" id="A0A0A9EMS0"/>
<reference evidence="2" key="1">
    <citation type="submission" date="2014-09" db="EMBL/GenBank/DDBJ databases">
        <authorList>
            <person name="Magalhaes I.L.F."/>
            <person name="Oliveira U."/>
            <person name="Santos F.R."/>
            <person name="Vidigal T.H.D.A."/>
            <person name="Brescovit A.D."/>
            <person name="Santos A.J."/>
        </authorList>
    </citation>
    <scope>NUCLEOTIDE SEQUENCE</scope>
    <source>
        <tissue evidence="2">Shoot tissue taken approximately 20 cm above the soil surface</tissue>
    </source>
</reference>
<evidence type="ECO:0000256" key="1">
    <source>
        <dbReference type="SAM" id="Phobius"/>
    </source>
</evidence>
<accession>A0A0A9EMS0</accession>
<protein>
    <submittedName>
        <fullName evidence="2">Uncharacterized protein</fullName>
    </submittedName>
</protein>